<evidence type="ECO:0000313" key="2">
    <source>
        <dbReference type="Proteomes" id="UP000545876"/>
    </source>
</evidence>
<organism evidence="1 2">
    <name type="scientific">Candidatus Dojkabacteria bacterium</name>
    <dbReference type="NCBI Taxonomy" id="2099670"/>
    <lineage>
        <taxon>Bacteria</taxon>
        <taxon>Candidatus Dojkabacteria</taxon>
    </lineage>
</organism>
<name>A0A847CYZ3_9BACT</name>
<comment type="caution">
    <text evidence="1">The sequence shown here is derived from an EMBL/GenBank/DDBJ whole genome shotgun (WGS) entry which is preliminary data.</text>
</comment>
<dbReference type="Proteomes" id="UP000545876">
    <property type="component" value="Unassembled WGS sequence"/>
</dbReference>
<reference evidence="1 2" key="1">
    <citation type="journal article" date="2020" name="Biotechnol. Biofuels">
        <title>New insights from the biogas microbiome by comprehensive genome-resolved metagenomics of nearly 1600 species originating from multiple anaerobic digesters.</title>
        <authorList>
            <person name="Campanaro S."/>
            <person name="Treu L."/>
            <person name="Rodriguez-R L.M."/>
            <person name="Kovalovszki A."/>
            <person name="Ziels R.M."/>
            <person name="Maus I."/>
            <person name="Zhu X."/>
            <person name="Kougias P.G."/>
            <person name="Basile A."/>
            <person name="Luo G."/>
            <person name="Schluter A."/>
            <person name="Konstantinidis K.T."/>
            <person name="Angelidaki I."/>
        </authorList>
    </citation>
    <scope>NUCLEOTIDE SEQUENCE [LARGE SCALE GENOMIC DNA]</scope>
    <source>
        <strain evidence="1">AS06rmzACSIP_65</strain>
    </source>
</reference>
<dbReference type="EMBL" id="JAAZBX010000002">
    <property type="protein sequence ID" value="NLD25168.1"/>
    <property type="molecule type" value="Genomic_DNA"/>
</dbReference>
<protein>
    <submittedName>
        <fullName evidence="1">Uncharacterized protein</fullName>
    </submittedName>
</protein>
<dbReference type="AlphaFoldDB" id="A0A847CYZ3"/>
<sequence>MENEIETKGENLDSTIEEINQQITNQVLAEYPKYFEEYLLDDGSNIALLQNNRRIPEEDKEILPPYQFIALSKYGLTEFNCSYSPLEWERTKKAIMLLIELSCGEEIKDMVVSHWHAFHRIRKTKGLIKLKKNIKSVLITGVNMLFEVKDFYYNTLLSTNLGKLDES</sequence>
<gene>
    <name evidence="1" type="ORF">GX656_00800</name>
</gene>
<proteinExistence type="predicted"/>
<evidence type="ECO:0000313" key="1">
    <source>
        <dbReference type="EMBL" id="NLD25168.1"/>
    </source>
</evidence>
<accession>A0A847CYZ3</accession>